<reference evidence="12 13" key="1">
    <citation type="submission" date="2020-08" db="EMBL/GenBank/DDBJ databases">
        <title>Genomic Encyclopedia of Type Strains, Phase IV (KMG-IV): sequencing the most valuable type-strain genomes for metagenomic binning, comparative biology and taxonomic classification.</title>
        <authorList>
            <person name="Goeker M."/>
        </authorList>
    </citation>
    <scope>NUCLEOTIDE SEQUENCE [LARGE SCALE GENOMIC DNA]</scope>
    <source>
        <strain evidence="12 13">DSM 26736</strain>
    </source>
</reference>
<dbReference type="GO" id="GO:0046872">
    <property type="term" value="F:metal ion binding"/>
    <property type="evidence" value="ECO:0007669"/>
    <property type="project" value="UniProtKB-UniRule"/>
</dbReference>
<keyword evidence="6 10" id="KW-0274">FAD</keyword>
<gene>
    <name evidence="12" type="ORF">FHT02_001200</name>
</gene>
<keyword evidence="5 10" id="KW-0479">Metal-binding</keyword>
<comment type="cofactor">
    <cofactor evidence="11">
        <name>Mg(2+)</name>
        <dbReference type="ChEBI" id="CHEBI:18420"/>
    </cofactor>
    <cofactor evidence="11">
        <name>Mn(2+)</name>
        <dbReference type="ChEBI" id="CHEBI:29035"/>
    </cofactor>
    <text evidence="11">Magnesium. Can also use manganese.</text>
</comment>
<dbReference type="Proteomes" id="UP000527143">
    <property type="component" value="Unassembled WGS sequence"/>
</dbReference>
<protein>
    <recommendedName>
        <fullName evidence="2 10">FAD:protein FMN transferase</fullName>
        <ecNumber evidence="1 10">2.7.1.180</ecNumber>
    </recommendedName>
    <alternativeName>
        <fullName evidence="8 10">Flavin transferase</fullName>
    </alternativeName>
</protein>
<evidence type="ECO:0000256" key="2">
    <source>
        <dbReference type="ARBA" id="ARBA00016337"/>
    </source>
</evidence>
<dbReference type="Pfam" id="PF02424">
    <property type="entry name" value="ApbE"/>
    <property type="match status" value="1"/>
</dbReference>
<keyword evidence="7 10" id="KW-0460">Magnesium</keyword>
<evidence type="ECO:0000256" key="11">
    <source>
        <dbReference type="PIRSR" id="PIRSR006268-2"/>
    </source>
</evidence>
<feature type="binding site" evidence="11">
    <location>
        <position position="279"/>
    </location>
    <ligand>
        <name>Mg(2+)</name>
        <dbReference type="ChEBI" id="CHEBI:18420"/>
    </ligand>
</feature>
<comment type="caution">
    <text evidence="12">The sequence shown here is derived from an EMBL/GenBank/DDBJ whole genome shotgun (WGS) entry which is preliminary data.</text>
</comment>
<sequence>MTLAGETMGTRWSVRVVVPDAPAAPDLNPGLRPGTVQSDRHVYDLALKAEIEAVLARIVAEMSHWEPGSALSRFNRSEPGRWQPLPPAFAHVLAAALAVAEASEGAFDPAMGLLADLWGFGPGGKRDGVPSGAEIAEALAGSGRRQIEQDGRRARRLARAALDFSGIAKGHAVDALAERLRGLGLADFLVEIGGELRGEGIKPDGQPWWVDLEPAPGVASTPIRVALHGLSVATSGDYRRSFHHAGQDYAHTLDPRTGRPLTNGVASVTVLHPNCMLADAWATALTVLGPNGMALAAREGLAVHMAVRRHGERLSPRLEAMLG</sequence>
<evidence type="ECO:0000256" key="5">
    <source>
        <dbReference type="ARBA" id="ARBA00022723"/>
    </source>
</evidence>
<dbReference type="EC" id="2.7.1.180" evidence="1 10"/>
<dbReference type="InterPro" id="IPR024932">
    <property type="entry name" value="ApbE"/>
</dbReference>
<evidence type="ECO:0000256" key="8">
    <source>
        <dbReference type="ARBA" id="ARBA00031306"/>
    </source>
</evidence>
<dbReference type="InterPro" id="IPR003374">
    <property type="entry name" value="ApbE-like_sf"/>
</dbReference>
<keyword evidence="12" id="KW-0449">Lipoprotein</keyword>
<proteinExistence type="inferred from homology"/>
<accession>A0A840YPQ4</accession>
<evidence type="ECO:0000256" key="7">
    <source>
        <dbReference type="ARBA" id="ARBA00022842"/>
    </source>
</evidence>
<feature type="binding site" evidence="11">
    <location>
        <position position="166"/>
    </location>
    <ligand>
        <name>Mg(2+)</name>
        <dbReference type="ChEBI" id="CHEBI:18420"/>
    </ligand>
</feature>
<evidence type="ECO:0000256" key="1">
    <source>
        <dbReference type="ARBA" id="ARBA00011955"/>
    </source>
</evidence>
<evidence type="ECO:0000256" key="10">
    <source>
        <dbReference type="PIRNR" id="PIRNR006268"/>
    </source>
</evidence>
<organism evidence="12 13">
    <name type="scientific">Sphingomonas xinjiangensis</name>
    <dbReference type="NCBI Taxonomy" id="643568"/>
    <lineage>
        <taxon>Bacteria</taxon>
        <taxon>Pseudomonadati</taxon>
        <taxon>Pseudomonadota</taxon>
        <taxon>Alphaproteobacteria</taxon>
        <taxon>Sphingomonadales</taxon>
        <taxon>Sphingomonadaceae</taxon>
        <taxon>Sphingomonas</taxon>
    </lineage>
</organism>
<comment type="similarity">
    <text evidence="10">Belongs to the ApbE family.</text>
</comment>
<keyword evidence="13" id="KW-1185">Reference proteome</keyword>
<evidence type="ECO:0000313" key="12">
    <source>
        <dbReference type="EMBL" id="MBB5709972.1"/>
    </source>
</evidence>
<keyword evidence="4 10" id="KW-0808">Transferase</keyword>
<evidence type="ECO:0000313" key="13">
    <source>
        <dbReference type="Proteomes" id="UP000527143"/>
    </source>
</evidence>
<evidence type="ECO:0000256" key="9">
    <source>
        <dbReference type="ARBA" id="ARBA00048540"/>
    </source>
</evidence>
<feature type="binding site" evidence="11">
    <location>
        <position position="283"/>
    </location>
    <ligand>
        <name>Mg(2+)</name>
        <dbReference type="ChEBI" id="CHEBI:18420"/>
    </ligand>
</feature>
<dbReference type="PIRSF" id="PIRSF006268">
    <property type="entry name" value="ApbE"/>
    <property type="match status" value="1"/>
</dbReference>
<dbReference type="EMBL" id="JACIJF010000003">
    <property type="protein sequence ID" value="MBB5709972.1"/>
    <property type="molecule type" value="Genomic_DNA"/>
</dbReference>
<dbReference type="PANTHER" id="PTHR30040">
    <property type="entry name" value="THIAMINE BIOSYNTHESIS LIPOPROTEIN APBE"/>
    <property type="match status" value="1"/>
</dbReference>
<dbReference type="Gene3D" id="3.10.520.10">
    <property type="entry name" value="ApbE-like domains"/>
    <property type="match status" value="1"/>
</dbReference>
<comment type="catalytic activity">
    <reaction evidence="9 10">
        <text>L-threonyl-[protein] + FAD = FMN-L-threonyl-[protein] + AMP + H(+)</text>
        <dbReference type="Rhea" id="RHEA:36847"/>
        <dbReference type="Rhea" id="RHEA-COMP:11060"/>
        <dbReference type="Rhea" id="RHEA-COMP:11061"/>
        <dbReference type="ChEBI" id="CHEBI:15378"/>
        <dbReference type="ChEBI" id="CHEBI:30013"/>
        <dbReference type="ChEBI" id="CHEBI:57692"/>
        <dbReference type="ChEBI" id="CHEBI:74257"/>
        <dbReference type="ChEBI" id="CHEBI:456215"/>
        <dbReference type="EC" id="2.7.1.180"/>
    </reaction>
</comment>
<dbReference type="AlphaFoldDB" id="A0A840YPQ4"/>
<dbReference type="SUPFAM" id="SSF143631">
    <property type="entry name" value="ApbE-like"/>
    <property type="match status" value="1"/>
</dbReference>
<evidence type="ECO:0000256" key="3">
    <source>
        <dbReference type="ARBA" id="ARBA00022630"/>
    </source>
</evidence>
<evidence type="ECO:0000256" key="6">
    <source>
        <dbReference type="ARBA" id="ARBA00022827"/>
    </source>
</evidence>
<evidence type="ECO:0000256" key="4">
    <source>
        <dbReference type="ARBA" id="ARBA00022679"/>
    </source>
</evidence>
<name>A0A840YPQ4_9SPHN</name>
<keyword evidence="3 10" id="KW-0285">Flavoprotein</keyword>
<dbReference type="GO" id="GO:0016740">
    <property type="term" value="F:transferase activity"/>
    <property type="evidence" value="ECO:0007669"/>
    <property type="project" value="UniProtKB-UniRule"/>
</dbReference>
<dbReference type="PANTHER" id="PTHR30040:SF2">
    <property type="entry name" value="FAD:PROTEIN FMN TRANSFERASE"/>
    <property type="match status" value="1"/>
</dbReference>